<dbReference type="AlphaFoldDB" id="A0A6J1DRQ6"/>
<dbReference type="OrthoDB" id="1675634at2759"/>
<organism evidence="2 3">
    <name type="scientific">Momordica charantia</name>
    <name type="common">Bitter gourd</name>
    <name type="synonym">Balsam pear</name>
    <dbReference type="NCBI Taxonomy" id="3673"/>
    <lineage>
        <taxon>Eukaryota</taxon>
        <taxon>Viridiplantae</taxon>
        <taxon>Streptophyta</taxon>
        <taxon>Embryophyta</taxon>
        <taxon>Tracheophyta</taxon>
        <taxon>Spermatophyta</taxon>
        <taxon>Magnoliopsida</taxon>
        <taxon>eudicotyledons</taxon>
        <taxon>Gunneridae</taxon>
        <taxon>Pentapetalae</taxon>
        <taxon>rosids</taxon>
        <taxon>fabids</taxon>
        <taxon>Cucurbitales</taxon>
        <taxon>Cucurbitaceae</taxon>
        <taxon>Momordiceae</taxon>
        <taxon>Momordica</taxon>
    </lineage>
</organism>
<name>A0A6J1DRQ6_MOMCH</name>
<dbReference type="KEGG" id="mcha:111023685"/>
<dbReference type="PANTHER" id="PTHR31170:SF25">
    <property type="entry name" value="BNAA09G04570D PROTEIN"/>
    <property type="match status" value="1"/>
</dbReference>
<gene>
    <name evidence="3" type="primary">LOC111023685</name>
</gene>
<dbReference type="Proteomes" id="UP000504603">
    <property type="component" value="Unplaced"/>
</dbReference>
<evidence type="ECO:0000256" key="1">
    <source>
        <dbReference type="SAM" id="Phobius"/>
    </source>
</evidence>
<reference evidence="3" key="1">
    <citation type="submission" date="2025-08" db="UniProtKB">
        <authorList>
            <consortium name="RefSeq"/>
        </authorList>
    </citation>
    <scope>IDENTIFICATION</scope>
    <source>
        <strain evidence="3">OHB3-1</strain>
    </source>
</reference>
<evidence type="ECO:0000313" key="2">
    <source>
        <dbReference type="Proteomes" id="UP000504603"/>
    </source>
</evidence>
<accession>A0A6J1DRQ6</accession>
<keyword evidence="2" id="KW-1185">Reference proteome</keyword>
<feature type="transmembrane region" description="Helical" evidence="1">
    <location>
        <begin position="389"/>
        <end position="412"/>
    </location>
</feature>
<dbReference type="InterPro" id="IPR004158">
    <property type="entry name" value="DUF247_pln"/>
</dbReference>
<evidence type="ECO:0000313" key="3">
    <source>
        <dbReference type="RefSeq" id="XP_022156848.1"/>
    </source>
</evidence>
<dbReference type="GeneID" id="111023685"/>
<dbReference type="PANTHER" id="PTHR31170">
    <property type="entry name" value="BNAC04G53230D PROTEIN"/>
    <property type="match status" value="1"/>
</dbReference>
<protein>
    <submittedName>
        <fullName evidence="3">UPF0481 protein At3g02645</fullName>
    </submittedName>
</protein>
<dbReference type="Pfam" id="PF03140">
    <property type="entry name" value="DUF247"/>
    <property type="match status" value="2"/>
</dbReference>
<keyword evidence="1" id="KW-0812">Transmembrane</keyword>
<dbReference type="RefSeq" id="XP_022156848.1">
    <property type="nucleotide sequence ID" value="XM_022301156.1"/>
</dbReference>
<keyword evidence="1" id="KW-1133">Transmembrane helix</keyword>
<keyword evidence="1" id="KW-0472">Membrane</keyword>
<sequence length="420" mass="47863">MALPSDSILSTNLEWVVKINELLQRNDFHTAFETPISIFQVPDCIRNDSPEAFTPRRISLGPYHHSQPQLLKLELLKLDTAKKVKDHINLPEFHQLVSDKLNPLELKIRACFGKYFELGCESLSWIMLIDSLFLIRLLHIFAEVEVKCYDKRHELPLPELDAEHQQMYLNPKASLVARNEIVGDTLMLENQVPFCVLKEILSGTQIINDLPALVRPSSFEDSFPMIPSASKLKKVGVEFRATYNFQYITFDKEEASLWLPAITLDSTSHVILRNLVAFEVGAKFNPPSFSKYAAIMNGLIATTNDVNILKEARIIINNLESDEEAVELFNGFMKFASKSESSDTESSSKPGDMVNMVEIIEEVNKYYESKWKIRVTKFVKKYVSPMVKIFSILVVVSLIIFVIVRTLCGLLFSCPRILKP</sequence>
<proteinExistence type="predicted"/>